<keyword evidence="2" id="KW-1185">Reference proteome</keyword>
<evidence type="ECO:0000313" key="1">
    <source>
        <dbReference type="EMBL" id="GAA2114178.1"/>
    </source>
</evidence>
<dbReference type="Gene3D" id="3.40.430.10">
    <property type="entry name" value="Dihydrofolate Reductase, subunit A"/>
    <property type="match status" value="1"/>
</dbReference>
<evidence type="ECO:0008006" key="3">
    <source>
        <dbReference type="Google" id="ProtNLM"/>
    </source>
</evidence>
<dbReference type="EMBL" id="BAAAQA010000012">
    <property type="protein sequence ID" value="GAA2114178.1"/>
    <property type="molecule type" value="Genomic_DNA"/>
</dbReference>
<accession>A0ABN2XMF6</accession>
<dbReference type="SUPFAM" id="SSF53597">
    <property type="entry name" value="Dihydrofolate reductase-like"/>
    <property type="match status" value="1"/>
</dbReference>
<gene>
    <name evidence="1" type="ORF">GCM10009824_11250</name>
</gene>
<reference evidence="1 2" key="1">
    <citation type="journal article" date="2019" name="Int. J. Syst. Evol. Microbiol.">
        <title>The Global Catalogue of Microorganisms (GCM) 10K type strain sequencing project: providing services to taxonomists for standard genome sequencing and annotation.</title>
        <authorList>
            <consortium name="The Broad Institute Genomics Platform"/>
            <consortium name="The Broad Institute Genome Sequencing Center for Infectious Disease"/>
            <person name="Wu L."/>
            <person name="Ma J."/>
        </authorList>
    </citation>
    <scope>NUCLEOTIDE SEQUENCE [LARGE SCALE GENOMIC DNA]</scope>
    <source>
        <strain evidence="1 2">JCM 15914</strain>
    </source>
</reference>
<organism evidence="1 2">
    <name type="scientific">Kocuria atrinae</name>
    <dbReference type="NCBI Taxonomy" id="592377"/>
    <lineage>
        <taxon>Bacteria</taxon>
        <taxon>Bacillati</taxon>
        <taxon>Actinomycetota</taxon>
        <taxon>Actinomycetes</taxon>
        <taxon>Micrococcales</taxon>
        <taxon>Micrococcaceae</taxon>
        <taxon>Kocuria</taxon>
    </lineage>
</organism>
<protein>
    <recommendedName>
        <fullName evidence="3">Bacterial bifunctional deaminase-reductase C-terminal domain-containing protein</fullName>
    </recommendedName>
</protein>
<comment type="caution">
    <text evidence="1">The sequence shown here is derived from an EMBL/GenBank/DDBJ whole genome shotgun (WGS) entry which is preliminary data.</text>
</comment>
<proteinExistence type="predicted"/>
<dbReference type="Proteomes" id="UP001500166">
    <property type="component" value="Unassembled WGS sequence"/>
</dbReference>
<name>A0ABN2XMF6_9MICC</name>
<dbReference type="InterPro" id="IPR024072">
    <property type="entry name" value="DHFR-like_dom_sf"/>
</dbReference>
<evidence type="ECO:0000313" key="2">
    <source>
        <dbReference type="Proteomes" id="UP001500166"/>
    </source>
</evidence>
<dbReference type="RefSeq" id="WP_344224033.1">
    <property type="nucleotide sequence ID" value="NZ_BAAAQA010000012.1"/>
</dbReference>
<sequence>MGAITIEQIISADGFAAESDGGIDFFGAADTVDATESSGPVSEQDSEQLHWLESVDGIILGRRTYEMFSKFWPMADPAENPVAGPINSLPKYVVSRSHSLSGWSPLMHILPIR</sequence>